<evidence type="ECO:0000313" key="1">
    <source>
        <dbReference type="EMBL" id="ERJ91504.1"/>
    </source>
</evidence>
<reference evidence="1 2" key="1">
    <citation type="submission" date="2013-08" db="EMBL/GenBank/DDBJ databases">
        <authorList>
            <person name="Weinstock G."/>
            <person name="Sodergren E."/>
            <person name="Wylie T."/>
            <person name="Fulton L."/>
            <person name="Fulton R."/>
            <person name="Fronick C."/>
            <person name="O'Laughlin M."/>
            <person name="Godfrey J."/>
            <person name="Miner T."/>
            <person name="Herter B."/>
            <person name="Appelbaum E."/>
            <person name="Cordes M."/>
            <person name="Lek S."/>
            <person name="Wollam A."/>
            <person name="Pepin K.H."/>
            <person name="Palsikar V.B."/>
            <person name="Mitreva M."/>
            <person name="Wilson R.K."/>
        </authorList>
    </citation>
    <scope>NUCLEOTIDE SEQUENCE [LARGE SCALE GENOMIC DNA]</scope>
    <source>
        <strain evidence="1 2">ATCC 700332</strain>
    </source>
</reference>
<protein>
    <submittedName>
        <fullName evidence="1">Uncharacterized protein</fullName>
    </submittedName>
</protein>
<dbReference type="EMBL" id="AWVH01000045">
    <property type="protein sequence ID" value="ERJ91504.1"/>
    <property type="molecule type" value="Genomic_DNA"/>
</dbReference>
<comment type="caution">
    <text evidence="1">The sequence shown here is derived from an EMBL/GenBank/DDBJ whole genome shotgun (WGS) entry which is preliminary data.</text>
</comment>
<accession>A0ABN0NW24</accession>
<organism evidence="1 2">
    <name type="scientific">Treponema lecithinolyticum ATCC 700332</name>
    <dbReference type="NCBI Taxonomy" id="1321815"/>
    <lineage>
        <taxon>Bacteria</taxon>
        <taxon>Pseudomonadati</taxon>
        <taxon>Spirochaetota</taxon>
        <taxon>Spirochaetia</taxon>
        <taxon>Spirochaetales</taxon>
        <taxon>Treponemataceae</taxon>
        <taxon>Treponema</taxon>
    </lineage>
</organism>
<keyword evidence="2" id="KW-1185">Reference proteome</keyword>
<name>A0ABN0NW24_TRELE</name>
<evidence type="ECO:0000313" key="2">
    <source>
        <dbReference type="Proteomes" id="UP000016649"/>
    </source>
</evidence>
<dbReference type="Proteomes" id="UP000016649">
    <property type="component" value="Unassembled WGS sequence"/>
</dbReference>
<sequence length="52" mass="6212">MCGKAVFRRLALKGGFVHNKKKQKLNFTFLLFSHTMQLYGIYTRSYRCPQRK</sequence>
<proteinExistence type="predicted"/>
<gene>
    <name evidence="1" type="ORF">HMPREF9193_02205</name>
</gene>